<dbReference type="Pfam" id="PF20260">
    <property type="entry name" value="PUA_4"/>
    <property type="match status" value="1"/>
</dbReference>
<dbReference type="InterPro" id="IPR046887">
    <property type="entry name" value="RsmE_PUA-like"/>
</dbReference>
<name>A0A8J8ME43_9FIRM</name>
<evidence type="ECO:0000256" key="9">
    <source>
        <dbReference type="ARBA" id="ARBA00022691"/>
    </source>
</evidence>
<evidence type="ECO:0000259" key="13">
    <source>
        <dbReference type="Pfam" id="PF04452"/>
    </source>
</evidence>
<dbReference type="Pfam" id="PF04452">
    <property type="entry name" value="Methyltrans_RNA"/>
    <property type="match status" value="1"/>
</dbReference>
<evidence type="ECO:0000256" key="2">
    <source>
        <dbReference type="ARBA" id="ARBA00005528"/>
    </source>
</evidence>
<gene>
    <name evidence="15" type="ORF">HYG85_19595</name>
</gene>
<dbReference type="GO" id="GO:0070475">
    <property type="term" value="P:rRNA base methylation"/>
    <property type="evidence" value="ECO:0007669"/>
    <property type="project" value="TreeGrafter"/>
</dbReference>
<keyword evidence="6 12" id="KW-0698">rRNA processing</keyword>
<evidence type="ECO:0000256" key="10">
    <source>
        <dbReference type="ARBA" id="ARBA00025699"/>
    </source>
</evidence>
<comment type="subcellular location">
    <subcellularLocation>
        <location evidence="1 12">Cytoplasm</location>
    </subcellularLocation>
</comment>
<dbReference type="Gene3D" id="2.40.240.20">
    <property type="entry name" value="Hypothetical PUA domain-like, domain 1"/>
    <property type="match status" value="1"/>
</dbReference>
<comment type="similarity">
    <text evidence="2 12">Belongs to the RNA methyltransferase RsmE family.</text>
</comment>
<dbReference type="NCBIfam" id="NF008692">
    <property type="entry name" value="PRK11713.1-5"/>
    <property type="match status" value="1"/>
</dbReference>
<comment type="catalytic activity">
    <reaction evidence="11 12">
        <text>uridine(1498) in 16S rRNA + S-adenosyl-L-methionine = N(3)-methyluridine(1498) in 16S rRNA + S-adenosyl-L-homocysteine + H(+)</text>
        <dbReference type="Rhea" id="RHEA:42920"/>
        <dbReference type="Rhea" id="RHEA-COMP:10283"/>
        <dbReference type="Rhea" id="RHEA-COMP:10284"/>
        <dbReference type="ChEBI" id="CHEBI:15378"/>
        <dbReference type="ChEBI" id="CHEBI:57856"/>
        <dbReference type="ChEBI" id="CHEBI:59789"/>
        <dbReference type="ChEBI" id="CHEBI:65315"/>
        <dbReference type="ChEBI" id="CHEBI:74502"/>
        <dbReference type="EC" id="2.1.1.193"/>
    </reaction>
</comment>
<dbReference type="PANTHER" id="PTHR30027">
    <property type="entry name" value="RIBOSOMAL RNA SMALL SUBUNIT METHYLTRANSFERASE E"/>
    <property type="match status" value="1"/>
</dbReference>
<evidence type="ECO:0000256" key="4">
    <source>
        <dbReference type="ARBA" id="ARBA00013673"/>
    </source>
</evidence>
<dbReference type="Gene3D" id="3.40.1280.10">
    <property type="match status" value="1"/>
</dbReference>
<dbReference type="EMBL" id="CP058561">
    <property type="protein sequence ID" value="QUH31005.1"/>
    <property type="molecule type" value="Genomic_DNA"/>
</dbReference>
<dbReference type="InterPro" id="IPR006700">
    <property type="entry name" value="RsmE"/>
</dbReference>
<dbReference type="NCBIfam" id="TIGR00046">
    <property type="entry name" value="RsmE family RNA methyltransferase"/>
    <property type="match status" value="1"/>
</dbReference>
<dbReference type="AlphaFoldDB" id="A0A8J8ME43"/>
<evidence type="ECO:0000256" key="12">
    <source>
        <dbReference type="PIRNR" id="PIRNR015601"/>
    </source>
</evidence>
<evidence type="ECO:0000313" key="16">
    <source>
        <dbReference type="Proteomes" id="UP000677305"/>
    </source>
</evidence>
<feature type="domain" description="Ribosomal RNA small subunit methyltransferase E methyltransferase" evidence="13">
    <location>
        <begin position="73"/>
        <end position="238"/>
    </location>
</feature>
<evidence type="ECO:0000256" key="6">
    <source>
        <dbReference type="ARBA" id="ARBA00022552"/>
    </source>
</evidence>
<organism evidence="15 16">
    <name type="scientific">Vallitalea guaymasensis</name>
    <dbReference type="NCBI Taxonomy" id="1185412"/>
    <lineage>
        <taxon>Bacteria</taxon>
        <taxon>Bacillati</taxon>
        <taxon>Bacillota</taxon>
        <taxon>Clostridia</taxon>
        <taxon>Lachnospirales</taxon>
        <taxon>Vallitaleaceae</taxon>
        <taxon>Vallitalea</taxon>
    </lineage>
</organism>
<sequence length="245" mass="27958">MHRFFVEPNQIIEDEIRIVGDDVKHIKNVLRMNKNDEIIICDGHSNDYYCIINSIEGDYINTKIVTKKQSVTELKTKIYLFQALPKQAKMELIVQKAVELGVYEIIPVITERSVVKINKQNGTKKLARWNKVAESAAKQSKRGIIPVVNEIMNFEEAIEYSKQLDTIIVPYENAKNITETREFINNLDCKRIGVFIGPEGGFSLNEIEEAKSSEANIITLGKRILRTETAGLAILSLLMFQLEEE</sequence>
<evidence type="ECO:0000313" key="15">
    <source>
        <dbReference type="EMBL" id="QUH31005.1"/>
    </source>
</evidence>
<keyword evidence="7 12" id="KW-0489">Methyltransferase</keyword>
<dbReference type="EC" id="2.1.1.193" evidence="3 12"/>
<dbReference type="InterPro" id="IPR029026">
    <property type="entry name" value="tRNA_m1G_MTases_N"/>
</dbReference>
<dbReference type="SUPFAM" id="SSF88697">
    <property type="entry name" value="PUA domain-like"/>
    <property type="match status" value="1"/>
</dbReference>
<evidence type="ECO:0000256" key="1">
    <source>
        <dbReference type="ARBA" id="ARBA00004496"/>
    </source>
</evidence>
<dbReference type="SUPFAM" id="SSF75217">
    <property type="entry name" value="alpha/beta knot"/>
    <property type="match status" value="1"/>
</dbReference>
<evidence type="ECO:0000256" key="7">
    <source>
        <dbReference type="ARBA" id="ARBA00022603"/>
    </source>
</evidence>
<proteinExistence type="inferred from homology"/>
<dbReference type="CDD" id="cd18084">
    <property type="entry name" value="RsmE-like"/>
    <property type="match status" value="1"/>
</dbReference>
<keyword evidence="9 12" id="KW-0949">S-adenosyl-L-methionine</keyword>
<dbReference type="Proteomes" id="UP000677305">
    <property type="component" value="Chromosome"/>
</dbReference>
<evidence type="ECO:0000256" key="11">
    <source>
        <dbReference type="ARBA" id="ARBA00047944"/>
    </source>
</evidence>
<evidence type="ECO:0000256" key="5">
    <source>
        <dbReference type="ARBA" id="ARBA00022490"/>
    </source>
</evidence>
<dbReference type="PANTHER" id="PTHR30027:SF3">
    <property type="entry name" value="16S RRNA (URACIL(1498)-N(3))-METHYLTRANSFERASE"/>
    <property type="match status" value="1"/>
</dbReference>
<dbReference type="InterPro" id="IPR029028">
    <property type="entry name" value="Alpha/beta_knot_MTases"/>
</dbReference>
<accession>A0A8J8ME43</accession>
<keyword evidence="16" id="KW-1185">Reference proteome</keyword>
<protein>
    <recommendedName>
        <fullName evidence="4 12">Ribosomal RNA small subunit methyltransferase E</fullName>
        <ecNumber evidence="3 12">2.1.1.193</ecNumber>
    </recommendedName>
</protein>
<dbReference type="GO" id="GO:0005737">
    <property type="term" value="C:cytoplasm"/>
    <property type="evidence" value="ECO:0007669"/>
    <property type="project" value="UniProtKB-SubCell"/>
</dbReference>
<dbReference type="PIRSF" id="PIRSF015601">
    <property type="entry name" value="MTase_slr0722"/>
    <property type="match status" value="1"/>
</dbReference>
<reference evidence="15 16" key="1">
    <citation type="submission" date="2020-07" db="EMBL/GenBank/DDBJ databases">
        <title>Vallitalea guaymasensis genome.</title>
        <authorList>
            <person name="Postec A."/>
        </authorList>
    </citation>
    <scope>NUCLEOTIDE SEQUENCE [LARGE SCALE GENOMIC DNA]</scope>
    <source>
        <strain evidence="15 16">Ra1766G1</strain>
    </source>
</reference>
<feature type="domain" description="Ribosomal RNA small subunit methyltransferase E PUA-like" evidence="14">
    <location>
        <begin position="20"/>
        <end position="64"/>
    </location>
</feature>
<evidence type="ECO:0000256" key="3">
    <source>
        <dbReference type="ARBA" id="ARBA00012328"/>
    </source>
</evidence>
<evidence type="ECO:0000259" key="14">
    <source>
        <dbReference type="Pfam" id="PF20260"/>
    </source>
</evidence>
<comment type="function">
    <text evidence="10 12">Specifically methylates the N3 position of the uracil ring of uridine 1498 (m3U1498) in 16S rRNA. Acts on the fully assembled 30S ribosomal subunit.</text>
</comment>
<keyword evidence="5 12" id="KW-0963">Cytoplasm</keyword>
<keyword evidence="8 12" id="KW-0808">Transferase</keyword>
<dbReference type="KEGG" id="vgu:HYG85_19595"/>
<evidence type="ECO:0000256" key="8">
    <source>
        <dbReference type="ARBA" id="ARBA00022679"/>
    </source>
</evidence>
<dbReference type="GO" id="GO:0070042">
    <property type="term" value="F:rRNA (uridine-N3-)-methyltransferase activity"/>
    <property type="evidence" value="ECO:0007669"/>
    <property type="project" value="TreeGrafter"/>
</dbReference>
<dbReference type="InterPro" id="IPR015947">
    <property type="entry name" value="PUA-like_sf"/>
</dbReference>
<dbReference type="InterPro" id="IPR046886">
    <property type="entry name" value="RsmE_MTase_dom"/>
</dbReference>
<dbReference type="RefSeq" id="WP_212691100.1">
    <property type="nucleotide sequence ID" value="NZ_CP058561.1"/>
</dbReference>